<dbReference type="PROSITE" id="PS01047">
    <property type="entry name" value="HMA_1"/>
    <property type="match status" value="1"/>
</dbReference>
<keyword evidence="1" id="KW-0479">Metal-binding</keyword>
<feature type="domain" description="HMA" evidence="2">
    <location>
        <begin position="1"/>
        <end position="60"/>
    </location>
</feature>
<dbReference type="Pfam" id="PF00403">
    <property type="entry name" value="HMA"/>
    <property type="match status" value="1"/>
</dbReference>
<dbReference type="InterPro" id="IPR017969">
    <property type="entry name" value="Heavy-metal-associated_CS"/>
</dbReference>
<dbReference type="InterPro" id="IPR006121">
    <property type="entry name" value="HMA_dom"/>
</dbReference>
<accession>A0ABS3KLZ0</accession>
<evidence type="ECO:0000256" key="1">
    <source>
        <dbReference type="ARBA" id="ARBA00022723"/>
    </source>
</evidence>
<sequence>MTISGMSCEHCVKAVTQAIRSRDPAAEVVIDLASGRLRATTTLPRDQVQAAVEEEGYGVAG</sequence>
<dbReference type="EMBL" id="JACTNG010000002">
    <property type="protein sequence ID" value="MBO1078489.1"/>
    <property type="molecule type" value="Genomic_DNA"/>
</dbReference>
<dbReference type="Gene3D" id="3.30.70.100">
    <property type="match status" value="1"/>
</dbReference>
<comment type="caution">
    <text evidence="3">The sequence shown here is derived from an EMBL/GenBank/DDBJ whole genome shotgun (WGS) entry which is preliminary data.</text>
</comment>
<protein>
    <submittedName>
        <fullName evidence="3">Heavy-metal-associated domain-containing protein</fullName>
    </submittedName>
</protein>
<gene>
    <name evidence="3" type="ORF">IAI61_05560</name>
</gene>
<evidence type="ECO:0000313" key="4">
    <source>
        <dbReference type="Proteomes" id="UP001518989"/>
    </source>
</evidence>
<proteinExistence type="predicted"/>
<dbReference type="InterPro" id="IPR036163">
    <property type="entry name" value="HMA_dom_sf"/>
</dbReference>
<keyword evidence="4" id="KW-1185">Reference proteome</keyword>
<evidence type="ECO:0000259" key="2">
    <source>
        <dbReference type="PROSITE" id="PS50846"/>
    </source>
</evidence>
<name>A0ABS3KLZ0_9PROT</name>
<dbReference type="RefSeq" id="WP_207416091.1">
    <property type="nucleotide sequence ID" value="NZ_CP061178.1"/>
</dbReference>
<organism evidence="3 4">
    <name type="scientific">Roseomonas haemaphysalidis</name>
    <dbReference type="NCBI Taxonomy" id="2768162"/>
    <lineage>
        <taxon>Bacteria</taxon>
        <taxon>Pseudomonadati</taxon>
        <taxon>Pseudomonadota</taxon>
        <taxon>Alphaproteobacteria</taxon>
        <taxon>Acetobacterales</taxon>
        <taxon>Roseomonadaceae</taxon>
        <taxon>Roseomonas</taxon>
    </lineage>
</organism>
<dbReference type="PROSITE" id="PS50846">
    <property type="entry name" value="HMA_2"/>
    <property type="match status" value="1"/>
</dbReference>
<dbReference type="SUPFAM" id="SSF55008">
    <property type="entry name" value="HMA, heavy metal-associated domain"/>
    <property type="match status" value="1"/>
</dbReference>
<dbReference type="CDD" id="cd00371">
    <property type="entry name" value="HMA"/>
    <property type="match status" value="1"/>
</dbReference>
<dbReference type="Proteomes" id="UP001518989">
    <property type="component" value="Unassembled WGS sequence"/>
</dbReference>
<reference evidence="3 4" key="1">
    <citation type="submission" date="2020-09" db="EMBL/GenBank/DDBJ databases">
        <title>Roseomonas.</title>
        <authorList>
            <person name="Zhu W."/>
        </authorList>
    </citation>
    <scope>NUCLEOTIDE SEQUENCE [LARGE SCALE GENOMIC DNA]</scope>
    <source>
        <strain evidence="3 4">573</strain>
    </source>
</reference>
<evidence type="ECO:0000313" key="3">
    <source>
        <dbReference type="EMBL" id="MBO1078489.1"/>
    </source>
</evidence>